<dbReference type="PANTHER" id="PTHR46696">
    <property type="entry name" value="P450, PUTATIVE (EUROFUNG)-RELATED"/>
    <property type="match status" value="1"/>
</dbReference>
<reference evidence="9" key="1">
    <citation type="submission" date="2023-07" db="EMBL/GenBank/DDBJ databases">
        <title>Sequencing the genomes of 1000 actinobacteria strains.</title>
        <authorList>
            <person name="Klenk H.-P."/>
        </authorList>
    </citation>
    <scope>NUCLEOTIDE SEQUENCE</scope>
    <source>
        <strain evidence="9">DSM 44707</strain>
    </source>
</reference>
<dbReference type="PRINTS" id="PR00359">
    <property type="entry name" value="BP450"/>
</dbReference>
<keyword evidence="4" id="KW-0560">Oxidoreductase</keyword>
<evidence type="ECO:0000256" key="2">
    <source>
        <dbReference type="ARBA" id="ARBA00022617"/>
    </source>
</evidence>
<keyword evidence="10" id="KW-1185">Reference proteome</keyword>
<dbReference type="GO" id="GO:0020037">
    <property type="term" value="F:heme binding"/>
    <property type="evidence" value="ECO:0007669"/>
    <property type="project" value="InterPro"/>
</dbReference>
<dbReference type="PROSITE" id="PS51379">
    <property type="entry name" value="4FE4S_FER_2"/>
    <property type="match status" value="1"/>
</dbReference>
<dbReference type="SUPFAM" id="SSF54862">
    <property type="entry name" value="4Fe-4S ferredoxins"/>
    <property type="match status" value="1"/>
</dbReference>
<dbReference type="FunFam" id="1.10.630.10:FF:000018">
    <property type="entry name" value="Cytochrome P450 monooxygenase"/>
    <property type="match status" value="1"/>
</dbReference>
<dbReference type="InterPro" id="IPR002397">
    <property type="entry name" value="Cyt_P450_B"/>
</dbReference>
<feature type="domain" description="4Fe-4S ferredoxin-type" evidence="8">
    <location>
        <begin position="399"/>
        <end position="427"/>
    </location>
</feature>
<dbReference type="AlphaFoldDB" id="A0AAE3YL57"/>
<protein>
    <submittedName>
        <fullName evidence="9">Cytochrome P450/ferredoxin</fullName>
    </submittedName>
</protein>
<sequence length="463" mass="51123">MTAPHLQTTRTCPFAPPAEHERLRDLGKPTKVTMPNGEQAWALGRLEDIRAMLSDPRFSSDRFQPGFPTLVKERPQQLRQGGFRPSLIMMDPPEHGEVRRTIIGEFTVKRMAALRPRIQQIVDDHIDAMLAGPNPADLVKALSLPVPSLVICEMLGVPYADHDFFQTSSATLLRLSAPPEERAAASEAIRAYLADLVDRKREQPADDLLSRQLAKTGDIEELVGLGFLLLLAGHETTANMISLGVVALLDHPDQLAALRADPSRTPAAVEELLRYFTIAEFATSRVAREDVELGGVLIRAGEGVVTLGNAANRDPAAFANPADFDVDPRRPPPHRVRLRPPPVPRPEPRPPRTPDRLRHPLPARPHAAPRHPRRRPSLQGRRHHLRHLRTPRHLDHLMPTIVADATRCVGAGQCVLTDPDAFDQDDDQGLVLILHPTPTSADALSRARQAILLCPSQALSLHE</sequence>
<keyword evidence="5" id="KW-0408">Iron</keyword>
<gene>
    <name evidence="9" type="ORF">J2S41_000624</name>
</gene>
<feature type="compositionally biased region" description="Basic and acidic residues" evidence="7">
    <location>
        <begin position="346"/>
        <end position="358"/>
    </location>
</feature>
<evidence type="ECO:0000256" key="5">
    <source>
        <dbReference type="ARBA" id="ARBA00023004"/>
    </source>
</evidence>
<keyword evidence="3" id="KW-0479">Metal-binding</keyword>
<evidence type="ECO:0000256" key="6">
    <source>
        <dbReference type="ARBA" id="ARBA00023033"/>
    </source>
</evidence>
<evidence type="ECO:0000256" key="7">
    <source>
        <dbReference type="SAM" id="MobiDB-lite"/>
    </source>
</evidence>
<dbReference type="Gene3D" id="1.10.630.10">
    <property type="entry name" value="Cytochrome P450"/>
    <property type="match status" value="1"/>
</dbReference>
<dbReference type="Gene3D" id="3.30.70.20">
    <property type="match status" value="1"/>
</dbReference>
<dbReference type="Pfam" id="PF00067">
    <property type="entry name" value="p450"/>
    <property type="match status" value="1"/>
</dbReference>
<evidence type="ECO:0000313" key="9">
    <source>
        <dbReference type="EMBL" id="MDR7273846.1"/>
    </source>
</evidence>
<dbReference type="InterPro" id="IPR036396">
    <property type="entry name" value="Cyt_P450_sf"/>
</dbReference>
<dbReference type="InterPro" id="IPR017896">
    <property type="entry name" value="4Fe4S_Fe-S-bd"/>
</dbReference>
<dbReference type="PANTHER" id="PTHR46696:SF1">
    <property type="entry name" value="CYTOCHROME P450 YJIB-RELATED"/>
    <property type="match status" value="1"/>
</dbReference>
<organism evidence="9 10">
    <name type="scientific">Catenuloplanes atrovinosus</name>
    <dbReference type="NCBI Taxonomy" id="137266"/>
    <lineage>
        <taxon>Bacteria</taxon>
        <taxon>Bacillati</taxon>
        <taxon>Actinomycetota</taxon>
        <taxon>Actinomycetes</taxon>
        <taxon>Micromonosporales</taxon>
        <taxon>Micromonosporaceae</taxon>
        <taxon>Catenuloplanes</taxon>
    </lineage>
</organism>
<keyword evidence="6" id="KW-0503">Monooxygenase</keyword>
<comment type="caution">
    <text evidence="9">The sequence shown here is derived from an EMBL/GenBank/DDBJ whole genome shotgun (WGS) entry which is preliminary data.</text>
</comment>
<comment type="similarity">
    <text evidence="1">Belongs to the cytochrome P450 family.</text>
</comment>
<dbReference type="GO" id="GO:0017000">
    <property type="term" value="P:antibiotic biosynthetic process"/>
    <property type="evidence" value="ECO:0007669"/>
    <property type="project" value="UniProtKB-ARBA"/>
</dbReference>
<keyword evidence="2" id="KW-0349">Heme</keyword>
<dbReference type="InterPro" id="IPR001128">
    <property type="entry name" value="Cyt_P450"/>
</dbReference>
<feature type="compositionally biased region" description="Basic residues" evidence="7">
    <location>
        <begin position="367"/>
        <end position="388"/>
    </location>
</feature>
<evidence type="ECO:0000256" key="4">
    <source>
        <dbReference type="ARBA" id="ARBA00023002"/>
    </source>
</evidence>
<evidence type="ECO:0000313" key="10">
    <source>
        <dbReference type="Proteomes" id="UP001183643"/>
    </source>
</evidence>
<dbReference type="SUPFAM" id="SSF48264">
    <property type="entry name" value="Cytochrome P450"/>
    <property type="match status" value="1"/>
</dbReference>
<evidence type="ECO:0000259" key="8">
    <source>
        <dbReference type="PROSITE" id="PS51379"/>
    </source>
</evidence>
<evidence type="ECO:0000256" key="1">
    <source>
        <dbReference type="ARBA" id="ARBA00010617"/>
    </source>
</evidence>
<proteinExistence type="inferred from homology"/>
<evidence type="ECO:0000256" key="3">
    <source>
        <dbReference type="ARBA" id="ARBA00022723"/>
    </source>
</evidence>
<accession>A0AAE3YL57</accession>
<feature type="region of interest" description="Disordered" evidence="7">
    <location>
        <begin position="316"/>
        <end position="388"/>
    </location>
</feature>
<dbReference type="Proteomes" id="UP001183643">
    <property type="component" value="Unassembled WGS sequence"/>
</dbReference>
<dbReference type="CDD" id="cd11030">
    <property type="entry name" value="CYP105-like"/>
    <property type="match status" value="1"/>
</dbReference>
<dbReference type="GO" id="GO:0016705">
    <property type="term" value="F:oxidoreductase activity, acting on paired donors, with incorporation or reduction of molecular oxygen"/>
    <property type="evidence" value="ECO:0007669"/>
    <property type="project" value="InterPro"/>
</dbReference>
<dbReference type="Pfam" id="PF13370">
    <property type="entry name" value="Fer4_13"/>
    <property type="match status" value="1"/>
</dbReference>
<dbReference type="EMBL" id="JAVDYB010000001">
    <property type="protein sequence ID" value="MDR7273846.1"/>
    <property type="molecule type" value="Genomic_DNA"/>
</dbReference>
<name>A0AAE3YL57_9ACTN</name>
<dbReference type="GO" id="GO:0004497">
    <property type="term" value="F:monooxygenase activity"/>
    <property type="evidence" value="ECO:0007669"/>
    <property type="project" value="UniProtKB-KW"/>
</dbReference>
<dbReference type="GO" id="GO:0005506">
    <property type="term" value="F:iron ion binding"/>
    <property type="evidence" value="ECO:0007669"/>
    <property type="project" value="InterPro"/>
</dbReference>